<dbReference type="InterPro" id="IPR008949">
    <property type="entry name" value="Isoprenoid_synthase_dom_sf"/>
</dbReference>
<dbReference type="RefSeq" id="WP_014097331.1">
    <property type="nucleotide sequence ID" value="NZ_CP010525.1"/>
</dbReference>
<dbReference type="GO" id="GO:0004659">
    <property type="term" value="F:prenyltransferase activity"/>
    <property type="evidence" value="ECO:0007669"/>
    <property type="project" value="InterPro"/>
</dbReference>
<accession>A0AAN0T4U6</accession>
<dbReference type="InterPro" id="IPR033965">
    <property type="entry name" value="ComQ"/>
</dbReference>
<keyword evidence="3 6" id="KW-0808">Transferase</keyword>
<dbReference type="GO" id="GO:0046872">
    <property type="term" value="F:metal ion binding"/>
    <property type="evidence" value="ECO:0007669"/>
    <property type="project" value="UniProtKB-KW"/>
</dbReference>
<keyword evidence="4" id="KW-0479">Metal-binding</keyword>
<evidence type="ECO:0000256" key="2">
    <source>
        <dbReference type="ARBA" id="ARBA00006706"/>
    </source>
</evidence>
<dbReference type="Gene3D" id="1.10.600.10">
    <property type="entry name" value="Farnesyl Diphosphate Synthase"/>
    <property type="match status" value="1"/>
</dbReference>
<dbReference type="AlphaFoldDB" id="A0AAN0T4U6"/>
<name>A0AAN0T4U6_HEYCO</name>
<dbReference type="EMBL" id="CP010525">
    <property type="protein sequence ID" value="AJO21715.1"/>
    <property type="molecule type" value="Genomic_DNA"/>
</dbReference>
<dbReference type="GO" id="GO:0008299">
    <property type="term" value="P:isoprenoid biosynthetic process"/>
    <property type="evidence" value="ECO:0007669"/>
    <property type="project" value="InterPro"/>
</dbReference>
<keyword evidence="5" id="KW-0460">Magnesium</keyword>
<dbReference type="SUPFAM" id="SSF48576">
    <property type="entry name" value="Terpenoid synthases"/>
    <property type="match status" value="1"/>
</dbReference>
<proteinExistence type="inferred from homology"/>
<evidence type="ECO:0000256" key="3">
    <source>
        <dbReference type="ARBA" id="ARBA00022679"/>
    </source>
</evidence>
<dbReference type="CDD" id="cd00867">
    <property type="entry name" value="Trans_IPPS"/>
    <property type="match status" value="1"/>
</dbReference>
<evidence type="ECO:0000313" key="7">
    <source>
        <dbReference type="EMBL" id="AJO21715.1"/>
    </source>
</evidence>
<dbReference type="Pfam" id="PF00348">
    <property type="entry name" value="polyprenyl_synt"/>
    <property type="match status" value="1"/>
</dbReference>
<protein>
    <submittedName>
        <fullName evidence="7">Polyprenyl synthetase</fullName>
    </submittedName>
</protein>
<dbReference type="Proteomes" id="UP000032024">
    <property type="component" value="Chromosome"/>
</dbReference>
<evidence type="ECO:0000256" key="5">
    <source>
        <dbReference type="ARBA" id="ARBA00022842"/>
    </source>
</evidence>
<organism evidence="7 8">
    <name type="scientific">Heyndrickxia coagulans</name>
    <name type="common">Weizmannia coagulans</name>
    <dbReference type="NCBI Taxonomy" id="1398"/>
    <lineage>
        <taxon>Bacteria</taxon>
        <taxon>Bacillati</taxon>
        <taxon>Bacillota</taxon>
        <taxon>Bacilli</taxon>
        <taxon>Bacillales</taxon>
        <taxon>Bacillaceae</taxon>
        <taxon>Heyndrickxia</taxon>
    </lineage>
</organism>
<evidence type="ECO:0000256" key="1">
    <source>
        <dbReference type="ARBA" id="ARBA00001946"/>
    </source>
</evidence>
<comment type="similarity">
    <text evidence="2 6">Belongs to the FPP/GGPP synthase family.</text>
</comment>
<dbReference type="SFLD" id="SFLDS00005">
    <property type="entry name" value="Isoprenoid_Synthase_Type_I"/>
    <property type="match status" value="1"/>
</dbReference>
<sequence length="289" mass="32155">MAHKYASEHEKTNLPFGMLCVNHHHLLGGKSASVFHVAACVELIILAFNILDDWQDQDHHRSPWMQDHAGQSLTVETAFLLLAMSKLNGFLGSQKNNLAFQLIVDRINRSVHGQFADIRNAPLKEEEYIAVIKQKSGALCALACLCGAMLAGNTTDLHLIGEYATGIGICAQLENDLDDVLHLGEKNDLIHKKWTLATMYLAHHPSRIGKAVASYFENRLSLDRLLAIQSLEAWIQSSGVILYTRVLIEAEKIKAKNIIDKLSVDETIKRQIKSFVDGIHFKADIPGET</sequence>
<evidence type="ECO:0000256" key="6">
    <source>
        <dbReference type="RuleBase" id="RU004466"/>
    </source>
</evidence>
<evidence type="ECO:0000256" key="4">
    <source>
        <dbReference type="ARBA" id="ARBA00022723"/>
    </source>
</evidence>
<dbReference type="InterPro" id="IPR000092">
    <property type="entry name" value="Polyprenyl_synt"/>
</dbReference>
<dbReference type="SFLD" id="SFLDG01211">
    <property type="entry name" value="Competence_Regulatory_Protein"/>
    <property type="match status" value="1"/>
</dbReference>
<evidence type="ECO:0000313" key="8">
    <source>
        <dbReference type="Proteomes" id="UP000032024"/>
    </source>
</evidence>
<dbReference type="PANTHER" id="PTHR12001">
    <property type="entry name" value="GERANYLGERANYL PYROPHOSPHATE SYNTHASE"/>
    <property type="match status" value="1"/>
</dbReference>
<dbReference type="PANTHER" id="PTHR12001:SF69">
    <property type="entry name" value="ALL TRANS-POLYPRENYL-DIPHOSPHATE SYNTHASE PDSS1"/>
    <property type="match status" value="1"/>
</dbReference>
<comment type="cofactor">
    <cofactor evidence="1">
        <name>Mg(2+)</name>
        <dbReference type="ChEBI" id="CHEBI:18420"/>
    </cofactor>
</comment>
<gene>
    <name evidence="7" type="ORF">SB48_HM08orf01418</name>
</gene>
<reference evidence="8" key="1">
    <citation type="submission" date="2015-01" db="EMBL/GenBank/DDBJ databases">
        <title>Comparative genome analysis of Bacillus coagulans HM-08, Clostridium butyricum HM-68, Bacillus subtilis HM-66 and Bacillus paralicheniformis BL-09.</title>
        <authorList>
            <person name="Zhang H."/>
        </authorList>
    </citation>
    <scope>NUCLEOTIDE SEQUENCE [LARGE SCALE GENOMIC DNA]</scope>
    <source>
        <strain evidence="8">HM-08</strain>
    </source>
</reference>
<keyword evidence="8" id="KW-1185">Reference proteome</keyword>